<dbReference type="CDD" id="cd20292">
    <property type="entry name" value="cupin_QdtA-like"/>
    <property type="match status" value="1"/>
</dbReference>
<dbReference type="InterPro" id="IPR008894">
    <property type="entry name" value="QdtA_cupin_dom"/>
</dbReference>
<dbReference type="SUPFAM" id="SSF51182">
    <property type="entry name" value="RmlC-like cupins"/>
    <property type="match status" value="1"/>
</dbReference>
<feature type="domain" description="Sugar 3,4-ketoisomerase QdtA cupin" evidence="1">
    <location>
        <begin position="5"/>
        <end position="131"/>
    </location>
</feature>
<evidence type="ECO:0000259" key="1">
    <source>
        <dbReference type="Pfam" id="PF05523"/>
    </source>
</evidence>
<dbReference type="GO" id="GO:0016853">
    <property type="term" value="F:isomerase activity"/>
    <property type="evidence" value="ECO:0007669"/>
    <property type="project" value="UniProtKB-KW"/>
</dbReference>
<dbReference type="Gene3D" id="2.60.120.10">
    <property type="entry name" value="Jelly Rolls"/>
    <property type="match status" value="1"/>
</dbReference>
<organism evidence="2 3">
    <name type="scientific">Vibrio mediterranei</name>
    <dbReference type="NCBI Taxonomy" id="689"/>
    <lineage>
        <taxon>Bacteria</taxon>
        <taxon>Pseudomonadati</taxon>
        <taxon>Pseudomonadota</taxon>
        <taxon>Gammaproteobacteria</taxon>
        <taxon>Vibrionales</taxon>
        <taxon>Vibrionaceae</taxon>
        <taxon>Vibrio</taxon>
    </lineage>
</organism>
<evidence type="ECO:0000313" key="2">
    <source>
        <dbReference type="EMBL" id="ASI89252.1"/>
    </source>
</evidence>
<sequence>MNFTNLIEFNVLGDERGSLVALEEMSDIPFVIKRVYYIFGTKENVSRGFHAHKELEQVAVCVRGSCQMIMDDGKKRERILLNSPNKGIVIGTMQWHEMHEFSEDCILLVLANDIYRESDYIRDYEEFLKCTKMK</sequence>
<dbReference type="Proteomes" id="UP000197092">
    <property type="component" value="Chromosome 1"/>
</dbReference>
<accession>A0AAN1FES4</accession>
<dbReference type="RefSeq" id="WP_088876366.1">
    <property type="nucleotide sequence ID" value="NZ_CP018308.1"/>
</dbReference>
<evidence type="ECO:0000313" key="3">
    <source>
        <dbReference type="Proteomes" id="UP000197092"/>
    </source>
</evidence>
<gene>
    <name evidence="2" type="ORF">BSZ05_05200</name>
</gene>
<dbReference type="Pfam" id="PF05523">
    <property type="entry name" value="FdtA"/>
    <property type="match status" value="1"/>
</dbReference>
<dbReference type="InterPro" id="IPR011051">
    <property type="entry name" value="RmlC_Cupin_sf"/>
</dbReference>
<proteinExistence type="predicted"/>
<dbReference type="KEGG" id="vsh:BSZ05_05200"/>
<protein>
    <submittedName>
        <fullName evidence="2">dTDP-6-deoxy-3,4-keto-hexulose isomerase</fullName>
    </submittedName>
</protein>
<dbReference type="InterPro" id="IPR014710">
    <property type="entry name" value="RmlC-like_jellyroll"/>
</dbReference>
<name>A0AAN1FES4_9VIBR</name>
<reference evidence="3" key="1">
    <citation type="submission" date="2016-12" db="EMBL/GenBank/DDBJ databases">
        <title>Comparative genomic analysis reveals the diversity, evolution, and environmental adaptation strategies of the genus Vibrio.</title>
        <authorList>
            <person name="Lin H."/>
            <person name="Wang X."/>
            <person name="Zhang X.-H."/>
        </authorList>
    </citation>
    <scope>NUCLEOTIDE SEQUENCE [LARGE SCALE GENOMIC DNA]</scope>
    <source>
        <strain evidence="3">QT6D1</strain>
    </source>
</reference>
<dbReference type="AlphaFoldDB" id="A0AAN1FES4"/>
<keyword evidence="2" id="KW-0413">Isomerase</keyword>
<dbReference type="EMBL" id="CP018308">
    <property type="protein sequence ID" value="ASI89252.1"/>
    <property type="molecule type" value="Genomic_DNA"/>
</dbReference>